<dbReference type="AlphaFoldDB" id="A0A0F9QQ91"/>
<name>A0A0F9QQ91_9ZZZZ</name>
<sequence length="160" mass="18089">MDDRIRGKLRDTSNSLSIHKAIAPSQIENAFNFDVNALEVTPSQQISQYTIMLAQYLITLQARFNTARVIASQKKKVLDRRVKGLLQTGEVKGSTLKEREANAIASSVELQALELEYDEAAAERDLLDGLDKPITELINAFKSEIRRQAEERHYTSRERG</sequence>
<proteinExistence type="predicted"/>
<reference evidence="1" key="1">
    <citation type="journal article" date="2015" name="Nature">
        <title>Complex archaea that bridge the gap between prokaryotes and eukaryotes.</title>
        <authorList>
            <person name="Spang A."/>
            <person name="Saw J.H."/>
            <person name="Jorgensen S.L."/>
            <person name="Zaremba-Niedzwiedzka K."/>
            <person name="Martijn J."/>
            <person name="Lind A.E."/>
            <person name="van Eijk R."/>
            <person name="Schleper C."/>
            <person name="Guy L."/>
            <person name="Ettema T.J."/>
        </authorList>
    </citation>
    <scope>NUCLEOTIDE SEQUENCE</scope>
</reference>
<comment type="caution">
    <text evidence="1">The sequence shown here is derived from an EMBL/GenBank/DDBJ whole genome shotgun (WGS) entry which is preliminary data.</text>
</comment>
<dbReference type="EMBL" id="LAZR01003727">
    <property type="protein sequence ID" value="KKN15296.1"/>
    <property type="molecule type" value="Genomic_DNA"/>
</dbReference>
<accession>A0A0F9QQ91</accession>
<gene>
    <name evidence="1" type="ORF">LCGC14_0987550</name>
</gene>
<organism evidence="1">
    <name type="scientific">marine sediment metagenome</name>
    <dbReference type="NCBI Taxonomy" id="412755"/>
    <lineage>
        <taxon>unclassified sequences</taxon>
        <taxon>metagenomes</taxon>
        <taxon>ecological metagenomes</taxon>
    </lineage>
</organism>
<evidence type="ECO:0000313" key="1">
    <source>
        <dbReference type="EMBL" id="KKN15296.1"/>
    </source>
</evidence>
<protein>
    <submittedName>
        <fullName evidence="1">Uncharacterized protein</fullName>
    </submittedName>
</protein>